<protein>
    <recommendedName>
        <fullName evidence="7 8">Small ribosomal subunit protein bS20</fullName>
    </recommendedName>
</protein>
<dbReference type="EMBL" id="JYNY01000114">
    <property type="protein sequence ID" value="KJJ85575.1"/>
    <property type="molecule type" value="Genomic_DNA"/>
</dbReference>
<dbReference type="Gene3D" id="1.20.58.110">
    <property type="entry name" value="Ribosomal protein S20"/>
    <property type="match status" value="1"/>
</dbReference>
<evidence type="ECO:0000256" key="6">
    <source>
        <dbReference type="ARBA" id="ARBA00023274"/>
    </source>
</evidence>
<feature type="coiled-coil region" evidence="9">
    <location>
        <begin position="38"/>
        <end position="65"/>
    </location>
</feature>
<dbReference type="InterPro" id="IPR036510">
    <property type="entry name" value="Ribosomal_bS20_sf"/>
</dbReference>
<dbReference type="InterPro" id="IPR002583">
    <property type="entry name" value="Ribosomal_bS20"/>
</dbReference>
<keyword evidence="3 8" id="KW-0699">rRNA-binding</keyword>
<dbReference type="PANTHER" id="PTHR33398:SF1">
    <property type="entry name" value="SMALL RIBOSOMAL SUBUNIT PROTEIN BS20C"/>
    <property type="match status" value="1"/>
</dbReference>
<evidence type="ECO:0000256" key="3">
    <source>
        <dbReference type="ARBA" id="ARBA00022730"/>
    </source>
</evidence>
<dbReference type="SUPFAM" id="SSF46992">
    <property type="entry name" value="Ribosomal protein S20"/>
    <property type="match status" value="1"/>
</dbReference>
<sequence>MPQIKSAFKSLKQAKKRHIQNKAKISEIRTLTKKVNELIVSNSNKEEAEKLLRKLESKLDRAAKTKIIKKQNASRKISRLRTRFSKTLKAT</sequence>
<organism evidence="10 11">
    <name type="scientific">Candidatus Omnitrophus magneticus</name>
    <dbReference type="NCBI Taxonomy" id="1609969"/>
    <lineage>
        <taxon>Bacteria</taxon>
        <taxon>Pseudomonadati</taxon>
        <taxon>Candidatus Omnitrophota</taxon>
        <taxon>Candidatus Omnitrophus</taxon>
    </lineage>
</organism>
<dbReference type="HAMAP" id="MF_00500">
    <property type="entry name" value="Ribosomal_bS20"/>
    <property type="match status" value="1"/>
</dbReference>
<evidence type="ECO:0000256" key="7">
    <source>
        <dbReference type="ARBA" id="ARBA00035136"/>
    </source>
</evidence>
<accession>A0A0F0CVV0</accession>
<dbReference type="NCBIfam" id="TIGR00029">
    <property type="entry name" value="S20"/>
    <property type="match status" value="1"/>
</dbReference>
<gene>
    <name evidence="8" type="primary">rpsT</name>
    <name evidence="10" type="ORF">OMAG_000530</name>
</gene>
<dbReference type="PANTHER" id="PTHR33398">
    <property type="entry name" value="30S RIBOSOMAL PROTEIN S20"/>
    <property type="match status" value="1"/>
</dbReference>
<evidence type="ECO:0000313" key="10">
    <source>
        <dbReference type="EMBL" id="KJJ85575.1"/>
    </source>
</evidence>
<name>A0A0F0CVV0_9BACT</name>
<dbReference type="AlphaFoldDB" id="A0A0F0CVV0"/>
<dbReference type="GO" id="GO:0070181">
    <property type="term" value="F:small ribosomal subunit rRNA binding"/>
    <property type="evidence" value="ECO:0007669"/>
    <property type="project" value="TreeGrafter"/>
</dbReference>
<evidence type="ECO:0000256" key="9">
    <source>
        <dbReference type="SAM" id="Coils"/>
    </source>
</evidence>
<reference evidence="10 11" key="1">
    <citation type="submission" date="2015-02" db="EMBL/GenBank/DDBJ databases">
        <title>Single-cell genomics of uncultivated deep-branching MTB reveals a conserved set of magnetosome genes.</title>
        <authorList>
            <person name="Kolinko S."/>
            <person name="Richter M."/>
            <person name="Glockner F.O."/>
            <person name="Brachmann A."/>
            <person name="Schuler D."/>
        </authorList>
    </citation>
    <scope>NUCLEOTIDE SEQUENCE [LARGE SCALE GENOMIC DNA]</scope>
    <source>
        <strain evidence="10">SKK-01</strain>
    </source>
</reference>
<keyword evidence="5 8" id="KW-0689">Ribosomal protein</keyword>
<comment type="caution">
    <text evidence="10">The sequence shown here is derived from an EMBL/GenBank/DDBJ whole genome shotgun (WGS) entry which is preliminary data.</text>
</comment>
<dbReference type="Proteomes" id="UP000033428">
    <property type="component" value="Unassembled WGS sequence"/>
</dbReference>
<keyword evidence="9" id="KW-0175">Coiled coil</keyword>
<comment type="similarity">
    <text evidence="2 8">Belongs to the bacterial ribosomal protein bS20 family.</text>
</comment>
<keyword evidence="4 8" id="KW-0694">RNA-binding</keyword>
<proteinExistence type="inferred from homology"/>
<dbReference type="GO" id="GO:0003735">
    <property type="term" value="F:structural constituent of ribosome"/>
    <property type="evidence" value="ECO:0007669"/>
    <property type="project" value="InterPro"/>
</dbReference>
<evidence type="ECO:0000256" key="4">
    <source>
        <dbReference type="ARBA" id="ARBA00022884"/>
    </source>
</evidence>
<evidence type="ECO:0000256" key="2">
    <source>
        <dbReference type="ARBA" id="ARBA00007634"/>
    </source>
</evidence>
<comment type="function">
    <text evidence="1 8">Binds directly to 16S ribosomal RNA.</text>
</comment>
<dbReference type="GO" id="GO:0006412">
    <property type="term" value="P:translation"/>
    <property type="evidence" value="ECO:0007669"/>
    <property type="project" value="UniProtKB-UniRule"/>
</dbReference>
<keyword evidence="6 8" id="KW-0687">Ribonucleoprotein</keyword>
<keyword evidence="11" id="KW-1185">Reference proteome</keyword>
<evidence type="ECO:0000313" key="11">
    <source>
        <dbReference type="Proteomes" id="UP000033428"/>
    </source>
</evidence>
<dbReference type="Pfam" id="PF01649">
    <property type="entry name" value="Ribosomal_S20p"/>
    <property type="match status" value="1"/>
</dbReference>
<evidence type="ECO:0000256" key="1">
    <source>
        <dbReference type="ARBA" id="ARBA00003134"/>
    </source>
</evidence>
<evidence type="ECO:0000256" key="5">
    <source>
        <dbReference type="ARBA" id="ARBA00022980"/>
    </source>
</evidence>
<evidence type="ECO:0000256" key="8">
    <source>
        <dbReference type="HAMAP-Rule" id="MF_00500"/>
    </source>
</evidence>
<dbReference type="GO" id="GO:0015935">
    <property type="term" value="C:small ribosomal subunit"/>
    <property type="evidence" value="ECO:0007669"/>
    <property type="project" value="TreeGrafter"/>
</dbReference>
<dbReference type="GO" id="GO:0005829">
    <property type="term" value="C:cytosol"/>
    <property type="evidence" value="ECO:0007669"/>
    <property type="project" value="TreeGrafter"/>
</dbReference>